<sequence length="310" mass="35421">MFEERLEVFPAEVSSISHSPGSFDAVIKALIKERDDVQSQVKEQACTIEQLERRVYARVAADAQLPVDVVRRLNRLESDCLNLRKENAKLHDNLKAAESETATLRDTISEKAQKAKGALKKTKNAKEVASKEETKAKNAVHERQQLLKSQREMKEERNHARRARAEQEKITEDLRAELKLEQSGRPHLRDTEGSRSNVTTLVIPIELKINRADHMRTLSRLRFHQQYFLTTVQGWHETWTTRAQEGDDDGQEGYADDSEVDGLDYEDKEDKLYGGMVEGGEMMTDAEHDGWRSMKGLEAVCRNAQARYGN</sequence>
<dbReference type="Proteomes" id="UP000799424">
    <property type="component" value="Unassembled WGS sequence"/>
</dbReference>
<keyword evidence="3" id="KW-1185">Reference proteome</keyword>
<protein>
    <submittedName>
        <fullName evidence="2">Uncharacterized protein</fullName>
    </submittedName>
</protein>
<dbReference type="EMBL" id="MU006227">
    <property type="protein sequence ID" value="KAF2825859.1"/>
    <property type="molecule type" value="Genomic_DNA"/>
</dbReference>
<evidence type="ECO:0000313" key="2">
    <source>
        <dbReference type="EMBL" id="KAF2825859.1"/>
    </source>
</evidence>
<feature type="compositionally biased region" description="Basic and acidic residues" evidence="1">
    <location>
        <begin position="124"/>
        <end position="144"/>
    </location>
</feature>
<dbReference type="AlphaFoldDB" id="A0A6A6ZZA4"/>
<accession>A0A6A6ZZA4</accession>
<name>A0A6A6ZZA4_9PLEO</name>
<organism evidence="2 3">
    <name type="scientific">Ophiobolus disseminans</name>
    <dbReference type="NCBI Taxonomy" id="1469910"/>
    <lineage>
        <taxon>Eukaryota</taxon>
        <taxon>Fungi</taxon>
        <taxon>Dikarya</taxon>
        <taxon>Ascomycota</taxon>
        <taxon>Pezizomycotina</taxon>
        <taxon>Dothideomycetes</taxon>
        <taxon>Pleosporomycetidae</taxon>
        <taxon>Pleosporales</taxon>
        <taxon>Pleosporineae</taxon>
        <taxon>Phaeosphaeriaceae</taxon>
        <taxon>Ophiobolus</taxon>
    </lineage>
</organism>
<dbReference type="OrthoDB" id="3796753at2759"/>
<proteinExistence type="predicted"/>
<feature type="compositionally biased region" description="Acidic residues" evidence="1">
    <location>
        <begin position="246"/>
        <end position="267"/>
    </location>
</feature>
<reference evidence="2" key="1">
    <citation type="journal article" date="2020" name="Stud. Mycol.">
        <title>101 Dothideomycetes genomes: a test case for predicting lifestyles and emergence of pathogens.</title>
        <authorList>
            <person name="Haridas S."/>
            <person name="Albert R."/>
            <person name="Binder M."/>
            <person name="Bloem J."/>
            <person name="Labutti K."/>
            <person name="Salamov A."/>
            <person name="Andreopoulos B."/>
            <person name="Baker S."/>
            <person name="Barry K."/>
            <person name="Bills G."/>
            <person name="Bluhm B."/>
            <person name="Cannon C."/>
            <person name="Castanera R."/>
            <person name="Culley D."/>
            <person name="Daum C."/>
            <person name="Ezra D."/>
            <person name="Gonzalez J."/>
            <person name="Henrissat B."/>
            <person name="Kuo A."/>
            <person name="Liang C."/>
            <person name="Lipzen A."/>
            <person name="Lutzoni F."/>
            <person name="Magnuson J."/>
            <person name="Mondo S."/>
            <person name="Nolan M."/>
            <person name="Ohm R."/>
            <person name="Pangilinan J."/>
            <person name="Park H.-J."/>
            <person name="Ramirez L."/>
            <person name="Alfaro M."/>
            <person name="Sun H."/>
            <person name="Tritt A."/>
            <person name="Yoshinaga Y."/>
            <person name="Zwiers L.-H."/>
            <person name="Turgeon B."/>
            <person name="Goodwin S."/>
            <person name="Spatafora J."/>
            <person name="Crous P."/>
            <person name="Grigoriev I."/>
        </authorList>
    </citation>
    <scope>NUCLEOTIDE SEQUENCE</scope>
    <source>
        <strain evidence="2">CBS 113818</strain>
    </source>
</reference>
<evidence type="ECO:0000256" key="1">
    <source>
        <dbReference type="SAM" id="MobiDB-lite"/>
    </source>
</evidence>
<evidence type="ECO:0000313" key="3">
    <source>
        <dbReference type="Proteomes" id="UP000799424"/>
    </source>
</evidence>
<feature type="region of interest" description="Disordered" evidence="1">
    <location>
        <begin position="123"/>
        <end position="144"/>
    </location>
</feature>
<feature type="region of interest" description="Disordered" evidence="1">
    <location>
        <begin position="243"/>
        <end position="269"/>
    </location>
</feature>
<gene>
    <name evidence="2" type="ORF">CC86DRAFT_294485</name>
</gene>